<dbReference type="InterPro" id="IPR029044">
    <property type="entry name" value="Nucleotide-diphossugar_trans"/>
</dbReference>
<dbReference type="AlphaFoldDB" id="A0A7W8CUW3"/>
<protein>
    <submittedName>
        <fullName evidence="4">Glycosyltransferase involved in cell wall biosynthesis</fullName>
    </submittedName>
</protein>
<accession>A0A7W8CUW3</accession>
<dbReference type="RefSeq" id="WP_135500556.1">
    <property type="nucleotide sequence ID" value="NZ_JACHHE010000005.1"/>
</dbReference>
<evidence type="ECO:0000259" key="2">
    <source>
        <dbReference type="Pfam" id="PF00535"/>
    </source>
</evidence>
<dbReference type="EMBL" id="JACHHE010000005">
    <property type="protein sequence ID" value="MBB5180692.1"/>
    <property type="molecule type" value="Genomic_DNA"/>
</dbReference>
<dbReference type="Pfam" id="PF22181">
    <property type="entry name" value="TarS_linker"/>
    <property type="match status" value="1"/>
</dbReference>
<dbReference type="SUPFAM" id="SSF53448">
    <property type="entry name" value="Nucleotide-diphospho-sugar transferases"/>
    <property type="match status" value="1"/>
</dbReference>
<feature type="domain" description="Glycosyltransferase 2-like" evidence="2">
    <location>
        <begin position="7"/>
        <end position="165"/>
    </location>
</feature>
<dbReference type="GO" id="GO:0016758">
    <property type="term" value="F:hexosyltransferase activity"/>
    <property type="evidence" value="ECO:0007669"/>
    <property type="project" value="UniProtKB-ARBA"/>
</dbReference>
<feature type="domain" description="TarS/TarP linker" evidence="3">
    <location>
        <begin position="222"/>
        <end position="320"/>
    </location>
</feature>
<dbReference type="PANTHER" id="PTHR22916:SF3">
    <property type="entry name" value="UDP-GLCNAC:BETAGAL BETA-1,3-N-ACETYLGLUCOSAMINYLTRANSFERASE-LIKE PROTEIN 1"/>
    <property type="match status" value="1"/>
</dbReference>
<keyword evidence="5" id="KW-1185">Reference proteome</keyword>
<proteinExistence type="inferred from homology"/>
<dbReference type="Proteomes" id="UP000525923">
    <property type="component" value="Unassembled WGS sequence"/>
</dbReference>
<sequence length="330" mass="36859">MTNILITIGIPVYNGERHIQSCVDSILKQTIPQEQIEIIIVNDGSMDRTAAVLDSYSKQHSNIRAIHQPNTGGPGAPRNTIISEALGEYIFFVDADDFLGEEALERMYGMAVENGSDIVLGKFVGVNGRGVAQSMFNRNQAKTTALQSDVFDAIGPTKMFRRKFLLEKGIRFPVGICTAEDQPFMVHAYILADTISIVADYPCYYVVNHSDKEHASVMPASPYDYYSTLDQSVRIIKLHIKNQTHQDLLIAKYLKKEFTTGRSVSFASSMISKQEKTAWLSELNRCLFSWSNSKIISHLPTPLQQFVSCAKTNDLQKVLTFFSEDIPDAG</sequence>
<comment type="caution">
    <text evidence="4">The sequence shown here is derived from an EMBL/GenBank/DDBJ whole genome shotgun (WGS) entry which is preliminary data.</text>
</comment>
<dbReference type="OrthoDB" id="396512at2"/>
<dbReference type="PANTHER" id="PTHR22916">
    <property type="entry name" value="GLYCOSYLTRANSFERASE"/>
    <property type="match status" value="1"/>
</dbReference>
<name>A0A7W8CUW3_9BACL</name>
<evidence type="ECO:0000313" key="4">
    <source>
        <dbReference type="EMBL" id="MBB5180692.1"/>
    </source>
</evidence>
<dbReference type="Gene3D" id="3.90.550.10">
    <property type="entry name" value="Spore Coat Polysaccharide Biosynthesis Protein SpsA, Chain A"/>
    <property type="match status" value="1"/>
</dbReference>
<keyword evidence="4" id="KW-0808">Transferase</keyword>
<organism evidence="4 5">
    <name type="scientific">Planococcus koreensis</name>
    <dbReference type="NCBI Taxonomy" id="112331"/>
    <lineage>
        <taxon>Bacteria</taxon>
        <taxon>Bacillati</taxon>
        <taxon>Bacillota</taxon>
        <taxon>Bacilli</taxon>
        <taxon>Bacillales</taxon>
        <taxon>Caryophanaceae</taxon>
        <taxon>Planococcus</taxon>
    </lineage>
</organism>
<gene>
    <name evidence="4" type="ORF">HNQ44_002121</name>
</gene>
<evidence type="ECO:0000259" key="3">
    <source>
        <dbReference type="Pfam" id="PF22181"/>
    </source>
</evidence>
<dbReference type="Pfam" id="PF00535">
    <property type="entry name" value="Glycos_transf_2"/>
    <property type="match status" value="1"/>
</dbReference>
<evidence type="ECO:0000256" key="1">
    <source>
        <dbReference type="ARBA" id="ARBA00006739"/>
    </source>
</evidence>
<comment type="similarity">
    <text evidence="1">Belongs to the glycosyltransferase 2 family.</text>
</comment>
<evidence type="ECO:0000313" key="5">
    <source>
        <dbReference type="Proteomes" id="UP000525923"/>
    </source>
</evidence>
<dbReference type="CDD" id="cd00761">
    <property type="entry name" value="Glyco_tranf_GTA_type"/>
    <property type="match status" value="1"/>
</dbReference>
<dbReference type="InterPro" id="IPR001173">
    <property type="entry name" value="Glyco_trans_2-like"/>
</dbReference>
<dbReference type="InterPro" id="IPR054028">
    <property type="entry name" value="TarS/TarP_linker"/>
</dbReference>
<reference evidence="4 5" key="1">
    <citation type="submission" date="2020-08" db="EMBL/GenBank/DDBJ databases">
        <title>Genomic Encyclopedia of Type Strains, Phase IV (KMG-IV): sequencing the most valuable type-strain genomes for metagenomic binning, comparative biology and taxonomic classification.</title>
        <authorList>
            <person name="Goeker M."/>
        </authorList>
    </citation>
    <scope>NUCLEOTIDE SEQUENCE [LARGE SCALE GENOMIC DNA]</scope>
    <source>
        <strain evidence="4 5">DSM 15895</strain>
    </source>
</reference>